<dbReference type="PANTHER" id="PTHR46796">
    <property type="entry name" value="HTH-TYPE TRANSCRIPTIONAL ACTIVATOR RHAS-RELATED"/>
    <property type="match status" value="1"/>
</dbReference>
<dbReference type="PROSITE" id="PS00041">
    <property type="entry name" value="HTH_ARAC_FAMILY_1"/>
    <property type="match status" value="1"/>
</dbReference>
<evidence type="ECO:0000313" key="6">
    <source>
        <dbReference type="Proteomes" id="UP000265619"/>
    </source>
</evidence>
<evidence type="ECO:0000256" key="1">
    <source>
        <dbReference type="ARBA" id="ARBA00023015"/>
    </source>
</evidence>
<keyword evidence="3" id="KW-0804">Transcription</keyword>
<evidence type="ECO:0000256" key="3">
    <source>
        <dbReference type="ARBA" id="ARBA00023163"/>
    </source>
</evidence>
<sequence length="186" mass="20563">PQPGGAWSYQMLHLDAAWLQAVRAEYTGDDREPIRIVAAPAVYARFCRLNALLFSAADVADKEAALIEFIGASDAGQGRRMPAQTVSRSHRETVQPVLDFLRDQADVHADLAELARVAGMGRYQLIRAFRAATGMTPHAWQLNRRVNLARERLRAGEGLADVAYRLGFADQAHFQRVFKAHAGITP</sequence>
<comment type="caution">
    <text evidence="5">The sequence shown here is derived from an EMBL/GenBank/DDBJ whole genome shotgun (WGS) entry which is preliminary data.</text>
</comment>
<protein>
    <submittedName>
        <fullName evidence="5">AraC family transcriptional regulator</fullName>
    </submittedName>
</protein>
<dbReference type="PRINTS" id="PR00032">
    <property type="entry name" value="HTHARAC"/>
</dbReference>
<dbReference type="Gene3D" id="1.10.10.60">
    <property type="entry name" value="Homeodomain-like"/>
    <property type="match status" value="1"/>
</dbReference>
<gene>
    <name evidence="5" type="ORF">D3H34_33600</name>
</gene>
<keyword evidence="1" id="KW-0805">Transcription regulation</keyword>
<evidence type="ECO:0000256" key="2">
    <source>
        <dbReference type="ARBA" id="ARBA00023125"/>
    </source>
</evidence>
<dbReference type="Pfam" id="PF12833">
    <property type="entry name" value="HTH_18"/>
    <property type="match status" value="1"/>
</dbReference>
<dbReference type="InterPro" id="IPR009057">
    <property type="entry name" value="Homeodomain-like_sf"/>
</dbReference>
<dbReference type="SUPFAM" id="SSF46689">
    <property type="entry name" value="Homeodomain-like"/>
    <property type="match status" value="2"/>
</dbReference>
<dbReference type="InterPro" id="IPR050204">
    <property type="entry name" value="AraC_XylS_family_regulators"/>
</dbReference>
<dbReference type="AlphaFoldDB" id="A0A9X8CXM9"/>
<keyword evidence="2" id="KW-0238">DNA-binding</keyword>
<feature type="domain" description="HTH araC/xylS-type" evidence="4">
    <location>
        <begin position="95"/>
        <end position="186"/>
    </location>
</feature>
<evidence type="ECO:0000313" key="5">
    <source>
        <dbReference type="EMBL" id="RIX68385.1"/>
    </source>
</evidence>
<dbReference type="RefSeq" id="WP_147400644.1">
    <property type="nucleotide sequence ID" value="NZ_QXMN01000354.1"/>
</dbReference>
<dbReference type="PANTHER" id="PTHR46796:SF2">
    <property type="entry name" value="TRANSCRIPTIONAL REGULATORY PROTEIN"/>
    <property type="match status" value="1"/>
</dbReference>
<accession>A0A9X8CXM9</accession>
<dbReference type="InterPro" id="IPR020449">
    <property type="entry name" value="Tscrpt_reg_AraC-type_HTH"/>
</dbReference>
<feature type="non-terminal residue" evidence="5">
    <location>
        <position position="1"/>
    </location>
</feature>
<feature type="non-terminal residue" evidence="5">
    <location>
        <position position="186"/>
    </location>
</feature>
<dbReference type="Proteomes" id="UP000265619">
    <property type="component" value="Unassembled WGS sequence"/>
</dbReference>
<dbReference type="GO" id="GO:0043565">
    <property type="term" value="F:sequence-specific DNA binding"/>
    <property type="evidence" value="ECO:0007669"/>
    <property type="project" value="InterPro"/>
</dbReference>
<dbReference type="OrthoDB" id="9809338at2"/>
<dbReference type="EMBL" id="QXMN01000354">
    <property type="protein sequence ID" value="RIX68385.1"/>
    <property type="molecule type" value="Genomic_DNA"/>
</dbReference>
<dbReference type="PROSITE" id="PS01124">
    <property type="entry name" value="HTH_ARAC_FAMILY_2"/>
    <property type="match status" value="1"/>
</dbReference>
<organism evidence="5 6">
    <name type="scientific">Acidovorax cavernicola</name>
    <dbReference type="NCBI Taxonomy" id="1675792"/>
    <lineage>
        <taxon>Bacteria</taxon>
        <taxon>Pseudomonadati</taxon>
        <taxon>Pseudomonadota</taxon>
        <taxon>Betaproteobacteria</taxon>
        <taxon>Burkholderiales</taxon>
        <taxon>Comamonadaceae</taxon>
        <taxon>Acidovorax</taxon>
    </lineage>
</organism>
<name>A0A9X8CXM9_9BURK</name>
<keyword evidence="6" id="KW-1185">Reference proteome</keyword>
<dbReference type="GO" id="GO:0003700">
    <property type="term" value="F:DNA-binding transcription factor activity"/>
    <property type="evidence" value="ECO:0007669"/>
    <property type="project" value="InterPro"/>
</dbReference>
<proteinExistence type="predicted"/>
<dbReference type="InterPro" id="IPR018060">
    <property type="entry name" value="HTH_AraC"/>
</dbReference>
<dbReference type="InterPro" id="IPR018062">
    <property type="entry name" value="HTH_AraC-typ_CS"/>
</dbReference>
<dbReference type="SMART" id="SM00342">
    <property type="entry name" value="HTH_ARAC"/>
    <property type="match status" value="1"/>
</dbReference>
<evidence type="ECO:0000259" key="4">
    <source>
        <dbReference type="PROSITE" id="PS01124"/>
    </source>
</evidence>
<reference evidence="5 6" key="1">
    <citation type="submission" date="2018-09" db="EMBL/GenBank/DDBJ databases">
        <title>Acidovorax cavernicola nov. sp. isolated from Gruta de las Maravillas (Aracena, Spain).</title>
        <authorList>
            <person name="Jurado V."/>
            <person name="Gutierrez-Patricio S."/>
            <person name="Gonzalez-Pimentel J.L."/>
            <person name="Miller A.Z."/>
            <person name="Laiz L."/>
            <person name="Saiz-Jimenez C."/>
        </authorList>
    </citation>
    <scope>NUCLEOTIDE SEQUENCE [LARGE SCALE GENOMIC DNA]</scope>
    <source>
        <strain evidence="5 6">1011MAR4D40.2</strain>
    </source>
</reference>